<sequence>MDLTYSFSARGTGKRSTYTYHFSGPGPIGLGGGTIVSSGRGVLDVSVSTNAPFLAGPGMTIDVS</sequence>
<evidence type="ECO:0000313" key="1">
    <source>
        <dbReference type="EMBL" id="GGB42948.1"/>
    </source>
</evidence>
<protein>
    <submittedName>
        <fullName evidence="1">Uncharacterized protein</fullName>
    </submittedName>
</protein>
<reference evidence="1" key="2">
    <citation type="submission" date="2020-09" db="EMBL/GenBank/DDBJ databases">
        <authorList>
            <person name="Sun Q."/>
            <person name="Zhou Y."/>
        </authorList>
    </citation>
    <scope>NUCLEOTIDE SEQUENCE</scope>
    <source>
        <strain evidence="1">CGMCC 1.12827</strain>
    </source>
</reference>
<gene>
    <name evidence="1" type="ORF">GCM10011489_33050</name>
</gene>
<dbReference type="RefSeq" id="WP_229742812.1">
    <property type="nucleotide sequence ID" value="NZ_BMGC01000033.1"/>
</dbReference>
<accession>A0A916WY50</accession>
<dbReference type="AlphaFoldDB" id="A0A916WY50"/>
<reference evidence="1" key="1">
    <citation type="journal article" date="2014" name="Int. J. Syst. Evol. Microbiol.">
        <title>Complete genome sequence of Corynebacterium casei LMG S-19264T (=DSM 44701T), isolated from a smear-ripened cheese.</title>
        <authorList>
            <consortium name="US DOE Joint Genome Institute (JGI-PGF)"/>
            <person name="Walter F."/>
            <person name="Albersmeier A."/>
            <person name="Kalinowski J."/>
            <person name="Ruckert C."/>
        </authorList>
    </citation>
    <scope>NUCLEOTIDE SEQUENCE</scope>
    <source>
        <strain evidence="1">CGMCC 1.12827</strain>
    </source>
</reference>
<name>A0A916WY50_9ACTN</name>
<dbReference type="EMBL" id="BMGC01000033">
    <property type="protein sequence ID" value="GGB42948.1"/>
    <property type="molecule type" value="Genomic_DNA"/>
</dbReference>
<keyword evidence="2" id="KW-1185">Reference proteome</keyword>
<dbReference type="Proteomes" id="UP000621454">
    <property type="component" value="Unassembled WGS sequence"/>
</dbReference>
<evidence type="ECO:0000313" key="2">
    <source>
        <dbReference type="Proteomes" id="UP000621454"/>
    </source>
</evidence>
<proteinExistence type="predicted"/>
<comment type="caution">
    <text evidence="1">The sequence shown here is derived from an EMBL/GenBank/DDBJ whole genome shotgun (WGS) entry which is preliminary data.</text>
</comment>
<organism evidence="1 2">
    <name type="scientific">Gordonia jinhuaensis</name>
    <dbReference type="NCBI Taxonomy" id="1517702"/>
    <lineage>
        <taxon>Bacteria</taxon>
        <taxon>Bacillati</taxon>
        <taxon>Actinomycetota</taxon>
        <taxon>Actinomycetes</taxon>
        <taxon>Mycobacteriales</taxon>
        <taxon>Gordoniaceae</taxon>
        <taxon>Gordonia</taxon>
    </lineage>
</organism>